<dbReference type="HAMAP" id="MF_01270">
    <property type="entry name" value="AnhMurNAc_kinase"/>
    <property type="match status" value="1"/>
</dbReference>
<dbReference type="EC" id="2.7.1.170" evidence="1"/>
<comment type="similarity">
    <text evidence="1">Belongs to the anhydro-N-acetylmuramic acid kinase family.</text>
</comment>
<gene>
    <name evidence="1" type="primary">anmK</name>
    <name evidence="2" type="ORF">HNQ55_003585</name>
</gene>
<keyword evidence="1" id="KW-0547">Nucleotide-binding</keyword>
<comment type="caution">
    <text evidence="2">The sequence shown here is derived from an EMBL/GenBank/DDBJ whole genome shotgun (WGS) entry which is preliminary data.</text>
</comment>
<comment type="function">
    <text evidence="1">Catalyzes the specific phosphorylation of 1,6-anhydro-N-acetylmuramic acid (anhMurNAc) with the simultaneous cleavage of the 1,6-anhydro ring, generating MurNAc-6-P. Is required for the utilization of anhMurNAc either imported from the medium or derived from its own cell wall murein, and thus plays a role in cell wall recycling.</text>
</comment>
<evidence type="ECO:0000313" key="2">
    <source>
        <dbReference type="EMBL" id="MBB6545049.1"/>
    </source>
</evidence>
<dbReference type="AlphaFoldDB" id="A0A7X0NKD1"/>
<dbReference type="UniPathway" id="UPA00544"/>
<reference evidence="2 3" key="1">
    <citation type="submission" date="2020-08" db="EMBL/GenBank/DDBJ databases">
        <title>Genomic Encyclopedia of Type Strains, Phase IV (KMG-IV): sequencing the most valuable type-strain genomes for metagenomic binning, comparative biology and taxonomic classification.</title>
        <authorList>
            <person name="Goeker M."/>
        </authorList>
    </citation>
    <scope>NUCLEOTIDE SEQUENCE [LARGE SCALE GENOMIC DNA]</scope>
    <source>
        <strain evidence="2 3">DSM 26287</strain>
    </source>
</reference>
<dbReference type="Gene3D" id="3.30.420.40">
    <property type="match status" value="2"/>
</dbReference>
<keyword evidence="1 2" id="KW-0808">Transferase</keyword>
<dbReference type="GO" id="GO:0006040">
    <property type="term" value="P:amino sugar metabolic process"/>
    <property type="evidence" value="ECO:0007669"/>
    <property type="project" value="InterPro"/>
</dbReference>
<accession>A0A7X0NKD1</accession>
<dbReference type="GO" id="GO:0097175">
    <property type="term" value="P:1,6-anhydro-N-acetyl-beta-muramic acid catabolic process"/>
    <property type="evidence" value="ECO:0007669"/>
    <property type="project" value="UniProtKB-UniRule"/>
</dbReference>
<dbReference type="InterPro" id="IPR005338">
    <property type="entry name" value="Anhydro_N_Ac-Mur_kinase"/>
</dbReference>
<dbReference type="GO" id="GO:0005524">
    <property type="term" value="F:ATP binding"/>
    <property type="evidence" value="ECO:0007669"/>
    <property type="project" value="UniProtKB-UniRule"/>
</dbReference>
<comment type="pathway">
    <text evidence="1">Amino-sugar metabolism; 1,6-anhydro-N-acetylmuramate degradation.</text>
</comment>
<sequence length="379" mass="40817">MNTSIISNAKGDYYIGIMSGTSLDAIDVSLVKITDNQTQYIAAIERPFDEELRGRLLSLCQDGNIHLKTLGELTVELSLAYADGVNLLLNKHNINPTEVMAIGCHGQTVFHSPQGEYPFSMQLINASVLAANTGITTVSDFRSMDLALGGQGAPLVPTFHQSLVGSNDEAVFLNIGGIANLSIISPNKLVGFDTGPGNILIDSWVQQKFSIKYDDNGSIAKQGIVIAPLLKNMLADEYFNKVGAKSTGREYFNIQWLSTHLASFLDTEYKNKLSNEDVLATLVALTAQSIARALSHLSGSTIYVCGGGAKNGYLLEQLSLLLPDCTVTTTATLDVDPDYVEAMAFAWLAYRCVNQLPANDTRVTGASKEAILGQITQVN</sequence>
<dbReference type="GO" id="GO:0016773">
    <property type="term" value="F:phosphotransferase activity, alcohol group as acceptor"/>
    <property type="evidence" value="ECO:0007669"/>
    <property type="project" value="UniProtKB-UniRule"/>
</dbReference>
<keyword evidence="1 2" id="KW-0418">Kinase</keyword>
<evidence type="ECO:0000313" key="3">
    <source>
        <dbReference type="Proteomes" id="UP000537141"/>
    </source>
</evidence>
<dbReference type="PANTHER" id="PTHR30605:SF0">
    <property type="entry name" value="ANHYDRO-N-ACETYLMURAMIC ACID KINASE"/>
    <property type="match status" value="1"/>
</dbReference>
<dbReference type="PANTHER" id="PTHR30605">
    <property type="entry name" value="ANHYDRO-N-ACETYLMURAMIC ACID KINASE"/>
    <property type="match status" value="1"/>
</dbReference>
<comment type="pathway">
    <text evidence="1">Cell wall biogenesis; peptidoglycan recycling.</text>
</comment>
<dbReference type="Pfam" id="PF03702">
    <property type="entry name" value="AnmK"/>
    <property type="match status" value="1"/>
</dbReference>
<keyword evidence="3" id="KW-1185">Reference proteome</keyword>
<proteinExistence type="inferred from homology"/>
<protein>
    <recommendedName>
        <fullName evidence="1">Anhydro-N-acetylmuramic acid kinase</fullName>
        <ecNumber evidence="1">2.7.1.170</ecNumber>
    </recommendedName>
    <alternativeName>
        <fullName evidence="1">AnhMurNAc kinase</fullName>
    </alternativeName>
</protein>
<name>A0A7X0NKD1_9GAMM</name>
<dbReference type="InterPro" id="IPR043129">
    <property type="entry name" value="ATPase_NBD"/>
</dbReference>
<feature type="binding site" evidence="1">
    <location>
        <begin position="20"/>
        <end position="27"/>
    </location>
    <ligand>
        <name>ATP</name>
        <dbReference type="ChEBI" id="CHEBI:30616"/>
    </ligand>
</feature>
<dbReference type="NCBIfam" id="NF007139">
    <property type="entry name" value="PRK09585.1-3"/>
    <property type="match status" value="1"/>
</dbReference>
<organism evidence="2 3">
    <name type="scientific">Thalassotalea piscium</name>
    <dbReference type="NCBI Taxonomy" id="1230533"/>
    <lineage>
        <taxon>Bacteria</taxon>
        <taxon>Pseudomonadati</taxon>
        <taxon>Pseudomonadota</taxon>
        <taxon>Gammaproteobacteria</taxon>
        <taxon>Alteromonadales</taxon>
        <taxon>Colwelliaceae</taxon>
        <taxon>Thalassotalea</taxon>
    </lineage>
</organism>
<dbReference type="UniPathway" id="UPA00343"/>
<dbReference type="EMBL" id="JACHHU010000045">
    <property type="protein sequence ID" value="MBB6545049.1"/>
    <property type="molecule type" value="Genomic_DNA"/>
</dbReference>
<dbReference type="CDD" id="cd24050">
    <property type="entry name" value="ASKHA_NBD_ANMK"/>
    <property type="match status" value="1"/>
</dbReference>
<dbReference type="RefSeq" id="WP_184426703.1">
    <property type="nucleotide sequence ID" value="NZ_AP027362.1"/>
</dbReference>
<dbReference type="GO" id="GO:0016301">
    <property type="term" value="F:kinase activity"/>
    <property type="evidence" value="ECO:0007669"/>
    <property type="project" value="UniProtKB-KW"/>
</dbReference>
<keyword evidence="1" id="KW-0067">ATP-binding</keyword>
<keyword evidence="1" id="KW-0119">Carbohydrate metabolism</keyword>
<comment type="catalytic activity">
    <reaction evidence="1">
        <text>1,6-anhydro-N-acetyl-beta-muramate + ATP + H2O = N-acetyl-D-muramate 6-phosphate + ADP + H(+)</text>
        <dbReference type="Rhea" id="RHEA:24952"/>
        <dbReference type="ChEBI" id="CHEBI:15377"/>
        <dbReference type="ChEBI" id="CHEBI:15378"/>
        <dbReference type="ChEBI" id="CHEBI:30616"/>
        <dbReference type="ChEBI" id="CHEBI:58690"/>
        <dbReference type="ChEBI" id="CHEBI:58722"/>
        <dbReference type="ChEBI" id="CHEBI:456216"/>
        <dbReference type="EC" id="2.7.1.170"/>
    </reaction>
</comment>
<evidence type="ECO:0000256" key="1">
    <source>
        <dbReference type="HAMAP-Rule" id="MF_01270"/>
    </source>
</evidence>
<dbReference type="SUPFAM" id="SSF53067">
    <property type="entry name" value="Actin-like ATPase domain"/>
    <property type="match status" value="1"/>
</dbReference>
<dbReference type="GO" id="GO:0009254">
    <property type="term" value="P:peptidoglycan turnover"/>
    <property type="evidence" value="ECO:0007669"/>
    <property type="project" value="UniProtKB-UniRule"/>
</dbReference>
<dbReference type="Proteomes" id="UP000537141">
    <property type="component" value="Unassembled WGS sequence"/>
</dbReference>